<dbReference type="Pfam" id="PF12833">
    <property type="entry name" value="HTH_18"/>
    <property type="match status" value="1"/>
</dbReference>
<dbReference type="PANTHER" id="PTHR43280">
    <property type="entry name" value="ARAC-FAMILY TRANSCRIPTIONAL REGULATOR"/>
    <property type="match status" value="1"/>
</dbReference>
<dbReference type="GO" id="GO:0043565">
    <property type="term" value="F:sequence-specific DNA binding"/>
    <property type="evidence" value="ECO:0007669"/>
    <property type="project" value="InterPro"/>
</dbReference>
<keyword evidence="6" id="KW-1185">Reference proteome</keyword>
<keyword evidence="2 5" id="KW-0238">DNA-binding</keyword>
<gene>
    <name evidence="5" type="ORF">SAMN06265348_11056</name>
</gene>
<dbReference type="RefSeq" id="WP_142529780.1">
    <property type="nucleotide sequence ID" value="NZ_CBCSJO010000010.1"/>
</dbReference>
<dbReference type="PROSITE" id="PS01124">
    <property type="entry name" value="HTH_ARAC_FAMILY_2"/>
    <property type="match status" value="1"/>
</dbReference>
<dbReference type="InterPro" id="IPR037923">
    <property type="entry name" value="HTH-like"/>
</dbReference>
<dbReference type="SMART" id="SM00342">
    <property type="entry name" value="HTH_ARAC"/>
    <property type="match status" value="1"/>
</dbReference>
<reference evidence="5 6" key="1">
    <citation type="submission" date="2017-05" db="EMBL/GenBank/DDBJ databases">
        <authorList>
            <person name="Varghese N."/>
            <person name="Submissions S."/>
        </authorList>
    </citation>
    <scope>NUCLEOTIDE SEQUENCE [LARGE SCALE GENOMIC DNA]</scope>
    <source>
        <strain evidence="5 6">DSM 19036</strain>
    </source>
</reference>
<dbReference type="AlphaFoldDB" id="A0A521F4C6"/>
<sequence length="291" mass="33986">MKNSEGILLRQLGQANQGIKVERFTGNMLEDPRGSYEPHRHEYFNCFLLEKGRIDILIDFKETTVKTNSLILSYPGQVNQVIASTVVSGWFLSFDTKLVDQTVRNTFEQSLSEVMTLVLNQKEASWFKRLIELMLDLTEGDHHISGNTHVLHSLLTSFIYQVTDTYQQREHSITHQHSGRLVSINKEFRQLLRRRYKTMKKPSEYADLLNLSASYLNDAVKEVTGFPMSYFIQQEIIREAQRLLYYSELSVKEIAISLGYSDFKYFNRFFRKATDITPGSFRKNNIRFKHS</sequence>
<accession>A0A521F4C6</accession>
<dbReference type="EMBL" id="FXTN01000010">
    <property type="protein sequence ID" value="SMO90370.1"/>
    <property type="molecule type" value="Genomic_DNA"/>
</dbReference>
<dbReference type="InterPro" id="IPR018060">
    <property type="entry name" value="HTH_AraC"/>
</dbReference>
<proteinExistence type="predicted"/>
<evidence type="ECO:0000256" key="2">
    <source>
        <dbReference type="ARBA" id="ARBA00023125"/>
    </source>
</evidence>
<evidence type="ECO:0000313" key="5">
    <source>
        <dbReference type="EMBL" id="SMO90370.1"/>
    </source>
</evidence>
<keyword evidence="3" id="KW-0804">Transcription</keyword>
<feature type="domain" description="HTH araC/xylS-type" evidence="4">
    <location>
        <begin position="186"/>
        <end position="284"/>
    </location>
</feature>
<dbReference type="SUPFAM" id="SSF51215">
    <property type="entry name" value="Regulatory protein AraC"/>
    <property type="match status" value="1"/>
</dbReference>
<dbReference type="SUPFAM" id="SSF46689">
    <property type="entry name" value="Homeodomain-like"/>
    <property type="match status" value="1"/>
</dbReference>
<evidence type="ECO:0000256" key="1">
    <source>
        <dbReference type="ARBA" id="ARBA00023015"/>
    </source>
</evidence>
<dbReference type="GO" id="GO:0003700">
    <property type="term" value="F:DNA-binding transcription factor activity"/>
    <property type="evidence" value="ECO:0007669"/>
    <property type="project" value="InterPro"/>
</dbReference>
<dbReference type="InterPro" id="IPR009057">
    <property type="entry name" value="Homeodomain-like_sf"/>
</dbReference>
<dbReference type="OrthoDB" id="2585681at2"/>
<evidence type="ECO:0000259" key="4">
    <source>
        <dbReference type="PROSITE" id="PS01124"/>
    </source>
</evidence>
<protein>
    <submittedName>
        <fullName evidence="5">AraC-type DNA-binding protein</fullName>
    </submittedName>
</protein>
<dbReference type="InterPro" id="IPR020449">
    <property type="entry name" value="Tscrpt_reg_AraC-type_HTH"/>
</dbReference>
<evidence type="ECO:0000256" key="3">
    <source>
        <dbReference type="ARBA" id="ARBA00023163"/>
    </source>
</evidence>
<dbReference type="Proteomes" id="UP000320300">
    <property type="component" value="Unassembled WGS sequence"/>
</dbReference>
<name>A0A521F4C6_9SPHI</name>
<dbReference type="PANTHER" id="PTHR43280:SF2">
    <property type="entry name" value="HTH-TYPE TRANSCRIPTIONAL REGULATOR EXSA"/>
    <property type="match status" value="1"/>
</dbReference>
<organism evidence="5 6">
    <name type="scientific">Pedobacter westerhofensis</name>
    <dbReference type="NCBI Taxonomy" id="425512"/>
    <lineage>
        <taxon>Bacteria</taxon>
        <taxon>Pseudomonadati</taxon>
        <taxon>Bacteroidota</taxon>
        <taxon>Sphingobacteriia</taxon>
        <taxon>Sphingobacteriales</taxon>
        <taxon>Sphingobacteriaceae</taxon>
        <taxon>Pedobacter</taxon>
    </lineage>
</organism>
<evidence type="ECO:0000313" key="6">
    <source>
        <dbReference type="Proteomes" id="UP000320300"/>
    </source>
</evidence>
<dbReference type="PRINTS" id="PR00032">
    <property type="entry name" value="HTHARAC"/>
</dbReference>
<keyword evidence="1" id="KW-0805">Transcription regulation</keyword>
<dbReference type="Gene3D" id="1.10.10.60">
    <property type="entry name" value="Homeodomain-like"/>
    <property type="match status" value="1"/>
</dbReference>